<feature type="signal peptide" evidence="1">
    <location>
        <begin position="1"/>
        <end position="23"/>
    </location>
</feature>
<dbReference type="SUPFAM" id="SSF48452">
    <property type="entry name" value="TPR-like"/>
    <property type="match status" value="1"/>
</dbReference>
<dbReference type="Proteomes" id="UP000263753">
    <property type="component" value="Chromosome"/>
</dbReference>
<protein>
    <submittedName>
        <fullName evidence="2">Uncharacterized protein</fullName>
    </submittedName>
</protein>
<dbReference type="RefSeq" id="WP_087512001.1">
    <property type="nucleotide sequence ID" value="NZ_CP032134.1"/>
</dbReference>
<dbReference type="EMBL" id="CP032134">
    <property type="protein sequence ID" value="AXY58190.1"/>
    <property type="molecule type" value="Genomic_DNA"/>
</dbReference>
<dbReference type="AlphaFoldDB" id="A0A3B7LZ37"/>
<reference evidence="3" key="1">
    <citation type="submission" date="2018-09" db="EMBL/GenBank/DDBJ databases">
        <title>The complete genome of Acinetobacter sp. strain WCHAc010005.</title>
        <authorList>
            <person name="Hu Y."/>
            <person name="Long H."/>
            <person name="Feng Y."/>
            <person name="Zong Z."/>
        </authorList>
    </citation>
    <scope>NUCLEOTIDE SEQUENCE [LARGE SCALE GENOMIC DNA]</scope>
    <source>
        <strain evidence="3">WCHAc010005</strain>
    </source>
</reference>
<dbReference type="KEGG" id="achi:CDG60_17480"/>
<feature type="chain" id="PRO_5017813578" evidence="1">
    <location>
        <begin position="24"/>
        <end position="246"/>
    </location>
</feature>
<gene>
    <name evidence="2" type="ORF">CDG60_17480</name>
</gene>
<proteinExistence type="predicted"/>
<evidence type="ECO:0000256" key="1">
    <source>
        <dbReference type="SAM" id="SignalP"/>
    </source>
</evidence>
<dbReference type="InterPro" id="IPR011990">
    <property type="entry name" value="TPR-like_helical_dom_sf"/>
</dbReference>
<keyword evidence="1" id="KW-0732">Signal</keyword>
<sequence>MNKVTLKIIFPILSLMLMTHSHAENTFQQELKQNCSKIAPAAKLGKKLYDQKQYKKALEQFKFQLAWSNFCTANSDESGMSFSDQALDVARNNVGLTYARMNQPGWARAWYEIDSTSRASQYNLKQLPKAKSASDLSGEYVSYAGFGEWDHITVNKRNGRYEIAYSGLYMGIRSLIYGPNMGEFDTHMPVNKKQTTFKYDDCKIDLNFKTSPERGNFIEVKQNDGASGCGFGHNVYAGGTYLKVEK</sequence>
<name>A0A3B7LZ37_9GAMM</name>
<evidence type="ECO:0000313" key="3">
    <source>
        <dbReference type="Proteomes" id="UP000263753"/>
    </source>
</evidence>
<organism evidence="2 3">
    <name type="scientific">Acinetobacter chinensis</name>
    <dbReference type="NCBI Taxonomy" id="2004650"/>
    <lineage>
        <taxon>Bacteria</taxon>
        <taxon>Pseudomonadati</taxon>
        <taxon>Pseudomonadota</taxon>
        <taxon>Gammaproteobacteria</taxon>
        <taxon>Moraxellales</taxon>
        <taxon>Moraxellaceae</taxon>
        <taxon>Acinetobacter</taxon>
    </lineage>
</organism>
<evidence type="ECO:0000313" key="2">
    <source>
        <dbReference type="EMBL" id="AXY58190.1"/>
    </source>
</evidence>
<accession>A0A3B7LZ37</accession>